<gene>
    <name evidence="2" type="ORF">KL86DPRO_11353</name>
</gene>
<reference evidence="2" key="1">
    <citation type="submission" date="2016-04" db="EMBL/GenBank/DDBJ databases">
        <authorList>
            <person name="Evans L.H."/>
            <person name="Alamgir A."/>
            <person name="Owens N."/>
            <person name="Weber N.D."/>
            <person name="Virtaneva K."/>
            <person name="Barbian K."/>
            <person name="Babar A."/>
            <person name="Rosenke K."/>
        </authorList>
    </citation>
    <scope>NUCLEOTIDE SEQUENCE</scope>
    <source>
        <strain evidence="2">86</strain>
    </source>
</reference>
<dbReference type="Pfam" id="PF22818">
    <property type="entry name" value="ApeI-like"/>
    <property type="match status" value="1"/>
</dbReference>
<name>A0A212JG40_9DELT</name>
<dbReference type="InterPro" id="IPR029069">
    <property type="entry name" value="HotDog_dom_sf"/>
</dbReference>
<dbReference type="AlphaFoldDB" id="A0A212JG40"/>
<organism evidence="2">
    <name type="scientific">uncultured delta proteobacterium</name>
    <dbReference type="NCBI Taxonomy" id="34034"/>
    <lineage>
        <taxon>Bacteria</taxon>
        <taxon>Deltaproteobacteria</taxon>
        <taxon>environmental samples</taxon>
    </lineage>
</organism>
<dbReference type="EMBL" id="FLUQ01000001">
    <property type="protein sequence ID" value="SBV98225.1"/>
    <property type="molecule type" value="Genomic_DNA"/>
</dbReference>
<dbReference type="InterPro" id="IPR054545">
    <property type="entry name" value="ApeI-like"/>
</dbReference>
<dbReference type="SUPFAM" id="SSF54637">
    <property type="entry name" value="Thioesterase/thiol ester dehydrase-isomerase"/>
    <property type="match status" value="1"/>
</dbReference>
<dbReference type="Gene3D" id="3.10.129.10">
    <property type="entry name" value="Hotdog Thioesterase"/>
    <property type="match status" value="1"/>
</dbReference>
<protein>
    <recommendedName>
        <fullName evidence="1">ApeI dehydratase-like domain-containing protein</fullName>
    </recommendedName>
</protein>
<feature type="domain" description="ApeI dehydratase-like" evidence="1">
    <location>
        <begin position="19"/>
        <end position="99"/>
    </location>
</feature>
<evidence type="ECO:0000259" key="1">
    <source>
        <dbReference type="Pfam" id="PF22818"/>
    </source>
</evidence>
<evidence type="ECO:0000313" key="2">
    <source>
        <dbReference type="EMBL" id="SBV98225.1"/>
    </source>
</evidence>
<sequence length="121" mass="12881">MSSLYHAVKGSMQGVPREVSQDVWEASFFFDADFAGFDGHFPGNPMVPGVAQIMAAVLTAAKGRDARVRELGRSKFLGMVRPGDTMRVRVTAGPAGDGLRVTAECATQNGPCAQLKLVLEP</sequence>
<accession>A0A212JG40</accession>
<proteinExistence type="predicted"/>